<reference evidence="2" key="1">
    <citation type="journal article" date="2019" name="Int. J. Syst. Evol. Microbiol.">
        <title>The Global Catalogue of Microorganisms (GCM) 10K type strain sequencing project: providing services to taxonomists for standard genome sequencing and annotation.</title>
        <authorList>
            <consortium name="The Broad Institute Genomics Platform"/>
            <consortium name="The Broad Institute Genome Sequencing Center for Infectious Disease"/>
            <person name="Wu L."/>
            <person name="Ma J."/>
        </authorList>
    </citation>
    <scope>NUCLEOTIDE SEQUENCE [LARGE SCALE GENOMIC DNA]</scope>
    <source>
        <strain evidence="2">CCM 7480</strain>
    </source>
</reference>
<comment type="caution">
    <text evidence="1">The sequence shown here is derived from an EMBL/GenBank/DDBJ whole genome shotgun (WGS) entry which is preliminary data.</text>
</comment>
<sequence>MTDIEQLDEDQLEVLIERARARQKKIQESGWVKLWVVSIGWANVAWFGIDDYEAAVARACDEVKKSAARPGAPKHIEMELKMDRYRPEEAAELLRRRSAATDENSK</sequence>
<proteinExistence type="predicted"/>
<dbReference type="EMBL" id="JBHRVV010000001">
    <property type="protein sequence ID" value="MFC3457201.1"/>
    <property type="molecule type" value="Genomic_DNA"/>
</dbReference>
<accession>A0ABV7PI37</accession>
<dbReference type="Proteomes" id="UP001595665">
    <property type="component" value="Unassembled WGS sequence"/>
</dbReference>
<keyword evidence="2" id="KW-1185">Reference proteome</keyword>
<dbReference type="RefSeq" id="WP_312547632.1">
    <property type="nucleotide sequence ID" value="NZ_JBHRVV010000001.1"/>
</dbReference>
<organism evidence="1 2">
    <name type="scientific">Massilia haematophila</name>
    <dbReference type="NCBI Taxonomy" id="457923"/>
    <lineage>
        <taxon>Bacteria</taxon>
        <taxon>Pseudomonadati</taxon>
        <taxon>Pseudomonadota</taxon>
        <taxon>Betaproteobacteria</taxon>
        <taxon>Burkholderiales</taxon>
        <taxon>Oxalobacteraceae</taxon>
        <taxon>Telluria group</taxon>
        <taxon>Massilia</taxon>
    </lineage>
</organism>
<gene>
    <name evidence="1" type="ORF">ACFOPH_02910</name>
</gene>
<protein>
    <submittedName>
        <fullName evidence="1">Uncharacterized protein</fullName>
    </submittedName>
</protein>
<name>A0ABV7PI37_9BURK</name>
<evidence type="ECO:0000313" key="2">
    <source>
        <dbReference type="Proteomes" id="UP001595665"/>
    </source>
</evidence>
<evidence type="ECO:0000313" key="1">
    <source>
        <dbReference type="EMBL" id="MFC3457201.1"/>
    </source>
</evidence>